<evidence type="ECO:0000313" key="2">
    <source>
        <dbReference type="Proteomes" id="UP001152523"/>
    </source>
</evidence>
<dbReference type="AlphaFoldDB" id="A0AAV0E7X7"/>
<dbReference type="PANTHER" id="PTHR10492:SF74">
    <property type="entry name" value="ATP-DEPENDENT DNA HELICASE"/>
    <property type="match status" value="1"/>
</dbReference>
<gene>
    <name evidence="1" type="ORF">CEPIT_LOCUS21653</name>
</gene>
<evidence type="ECO:0000313" key="1">
    <source>
        <dbReference type="EMBL" id="CAH9116894.1"/>
    </source>
</evidence>
<organism evidence="1 2">
    <name type="scientific">Cuscuta epithymum</name>
    <dbReference type="NCBI Taxonomy" id="186058"/>
    <lineage>
        <taxon>Eukaryota</taxon>
        <taxon>Viridiplantae</taxon>
        <taxon>Streptophyta</taxon>
        <taxon>Embryophyta</taxon>
        <taxon>Tracheophyta</taxon>
        <taxon>Spermatophyta</taxon>
        <taxon>Magnoliopsida</taxon>
        <taxon>eudicotyledons</taxon>
        <taxon>Gunneridae</taxon>
        <taxon>Pentapetalae</taxon>
        <taxon>asterids</taxon>
        <taxon>lamiids</taxon>
        <taxon>Solanales</taxon>
        <taxon>Convolvulaceae</taxon>
        <taxon>Cuscuteae</taxon>
        <taxon>Cuscuta</taxon>
        <taxon>Cuscuta subgen. Cuscuta</taxon>
    </lineage>
</organism>
<dbReference type="PANTHER" id="PTHR10492">
    <property type="match status" value="1"/>
</dbReference>
<comment type="caution">
    <text evidence="1">The sequence shown here is derived from an EMBL/GenBank/DDBJ whole genome shotgun (WGS) entry which is preliminary data.</text>
</comment>
<accession>A0AAV0E7X7</accession>
<feature type="non-terminal residue" evidence="1">
    <location>
        <position position="170"/>
    </location>
</feature>
<proteinExistence type="predicted"/>
<name>A0AAV0E7X7_9ASTE</name>
<keyword evidence="2" id="KW-1185">Reference proteome</keyword>
<dbReference type="Proteomes" id="UP001152523">
    <property type="component" value="Unassembled WGS sequence"/>
</dbReference>
<dbReference type="EMBL" id="CAMAPF010000314">
    <property type="protein sequence ID" value="CAH9116894.1"/>
    <property type="molecule type" value="Genomic_DNA"/>
</dbReference>
<protein>
    <submittedName>
        <fullName evidence="1">Uncharacterized protein</fullName>
    </submittedName>
</protein>
<reference evidence="1" key="1">
    <citation type="submission" date="2022-07" db="EMBL/GenBank/DDBJ databases">
        <authorList>
            <person name="Macas J."/>
            <person name="Novak P."/>
            <person name="Neumann P."/>
        </authorList>
    </citation>
    <scope>NUCLEOTIDE SEQUENCE</scope>
</reference>
<sequence length="170" mass="20182">MNVVRGATCYEDLKKLDGLQYLTYRDACYARGLLDDDREYIDAIDESSHSASAHLLRYLFATTLTSGCASRPEHIWEKCWIFFSYDILYRQRRLMQYPDLTLTDEEIKNLTIIEIKHLLQNYGRSLRDYHPMPFPRGHLTPRTINRLMAEELRYNKEEMKNLHDSLISKL</sequence>